<keyword evidence="2" id="KW-0238">DNA-binding</keyword>
<gene>
    <name evidence="5" type="ORF">NM04_10030</name>
</gene>
<organism evidence="5 6">
    <name type="scientific">Massilia aurea</name>
    <dbReference type="NCBI Taxonomy" id="373040"/>
    <lineage>
        <taxon>Bacteria</taxon>
        <taxon>Pseudomonadati</taxon>
        <taxon>Pseudomonadota</taxon>
        <taxon>Betaproteobacteria</taxon>
        <taxon>Burkholderiales</taxon>
        <taxon>Oxalobacteraceae</taxon>
        <taxon>Telluria group</taxon>
        <taxon>Massilia</taxon>
    </lineage>
</organism>
<dbReference type="SUPFAM" id="SSF46689">
    <property type="entry name" value="Homeodomain-like"/>
    <property type="match status" value="2"/>
</dbReference>
<evidence type="ECO:0000256" key="2">
    <source>
        <dbReference type="ARBA" id="ARBA00023125"/>
    </source>
</evidence>
<dbReference type="GO" id="GO:0003700">
    <property type="term" value="F:DNA-binding transcription factor activity"/>
    <property type="evidence" value="ECO:0007669"/>
    <property type="project" value="InterPro"/>
</dbReference>
<proteinExistence type="predicted"/>
<dbReference type="PANTHER" id="PTHR11019:SF159">
    <property type="entry name" value="TRANSCRIPTIONAL REGULATOR-RELATED"/>
    <property type="match status" value="1"/>
</dbReference>
<dbReference type="Gene3D" id="1.10.10.60">
    <property type="entry name" value="Homeodomain-like"/>
    <property type="match status" value="1"/>
</dbReference>
<keyword evidence="3" id="KW-0804">Transcription</keyword>
<dbReference type="Proteomes" id="UP000283254">
    <property type="component" value="Unassembled WGS sequence"/>
</dbReference>
<protein>
    <submittedName>
        <fullName evidence="5">Cupin</fullName>
    </submittedName>
</protein>
<dbReference type="InterPro" id="IPR032783">
    <property type="entry name" value="AraC_lig"/>
</dbReference>
<dbReference type="RefSeq" id="WP_123069400.1">
    <property type="nucleotide sequence ID" value="NZ_JSAB01000081.1"/>
</dbReference>
<sequence length="347" mass="38207">MNHSAPTLDTHASADNADRLVHWLIDSVQLEATVFHLGQYCGRWQASTAGRGLGSFHLVLHGECYLHAEGRAPVHLRARDGVFMLRDTPHFLSPKSDSTADPASARPGLPMQQLGQAAPDATALACGFFHFRSALSTLIADSFPDSLVLRADDPSLQALNALFELILLEPSRDPDAPSPLVARLAELMFFYVIRHVARQQDIATGLLAVASRPEFSPLLDRMMQEPGSDWSTENMARAAHMSRSSFYKHFSEASGQAPAQFLLLLRMKIAAQHLHGGETVERTAGHVGYNSYAAFSRAFHKVMGEHPGTFRRGRHVHVKTSPIGPIRTIEQKTRTGVSKRVFHSPLK</sequence>
<dbReference type="AlphaFoldDB" id="A0A422QMA1"/>
<name>A0A422QMA1_9BURK</name>
<reference evidence="5" key="1">
    <citation type="submission" date="2014-10" db="EMBL/GenBank/DDBJ databases">
        <title>Massilia sp. genome.</title>
        <authorList>
            <person name="Xu B."/>
            <person name="Dai L."/>
            <person name="Huang Z."/>
        </authorList>
    </citation>
    <scope>NUCLEOTIDE SEQUENCE [LARGE SCALE GENOMIC DNA]</scope>
    <source>
        <strain evidence="5">CFS-1</strain>
    </source>
</reference>
<dbReference type="InterPro" id="IPR018060">
    <property type="entry name" value="HTH_AraC"/>
</dbReference>
<accession>A0A422QMA1</accession>
<dbReference type="PANTHER" id="PTHR11019">
    <property type="entry name" value="HTH-TYPE TRANSCRIPTIONAL REGULATOR NIMR"/>
    <property type="match status" value="1"/>
</dbReference>
<dbReference type="GO" id="GO:0043565">
    <property type="term" value="F:sequence-specific DNA binding"/>
    <property type="evidence" value="ECO:0007669"/>
    <property type="project" value="InterPro"/>
</dbReference>
<dbReference type="EMBL" id="JSAB01000081">
    <property type="protein sequence ID" value="RNF30911.1"/>
    <property type="molecule type" value="Genomic_DNA"/>
</dbReference>
<evidence type="ECO:0000313" key="6">
    <source>
        <dbReference type="Proteomes" id="UP000283254"/>
    </source>
</evidence>
<evidence type="ECO:0000256" key="3">
    <source>
        <dbReference type="ARBA" id="ARBA00023163"/>
    </source>
</evidence>
<dbReference type="InterPro" id="IPR009057">
    <property type="entry name" value="Homeodomain-like_sf"/>
</dbReference>
<dbReference type="Pfam" id="PF12852">
    <property type="entry name" value="Cupin_6"/>
    <property type="match status" value="1"/>
</dbReference>
<dbReference type="SMART" id="SM00342">
    <property type="entry name" value="HTH_ARAC"/>
    <property type="match status" value="1"/>
</dbReference>
<dbReference type="OrthoDB" id="9789899at2"/>
<keyword evidence="6" id="KW-1185">Reference proteome</keyword>
<evidence type="ECO:0000259" key="4">
    <source>
        <dbReference type="PROSITE" id="PS01124"/>
    </source>
</evidence>
<evidence type="ECO:0000313" key="5">
    <source>
        <dbReference type="EMBL" id="RNF30911.1"/>
    </source>
</evidence>
<feature type="domain" description="HTH araC/xylS-type" evidence="4">
    <location>
        <begin position="213"/>
        <end position="313"/>
    </location>
</feature>
<comment type="caution">
    <text evidence="5">The sequence shown here is derived from an EMBL/GenBank/DDBJ whole genome shotgun (WGS) entry which is preliminary data.</text>
</comment>
<keyword evidence="1" id="KW-0805">Transcription regulation</keyword>
<evidence type="ECO:0000256" key="1">
    <source>
        <dbReference type="ARBA" id="ARBA00023015"/>
    </source>
</evidence>
<dbReference type="PROSITE" id="PS01124">
    <property type="entry name" value="HTH_ARAC_FAMILY_2"/>
    <property type="match status" value="1"/>
</dbReference>
<dbReference type="Pfam" id="PF12833">
    <property type="entry name" value="HTH_18"/>
    <property type="match status" value="1"/>
</dbReference>